<accession>A0A9D4LUB8</accession>
<protein>
    <submittedName>
        <fullName evidence="1">Uncharacterized protein</fullName>
    </submittedName>
</protein>
<name>A0A9D4LUB8_DREPO</name>
<comment type="caution">
    <text evidence="1">The sequence shown here is derived from an EMBL/GenBank/DDBJ whole genome shotgun (WGS) entry which is preliminary data.</text>
</comment>
<reference evidence="1" key="2">
    <citation type="submission" date="2020-11" db="EMBL/GenBank/DDBJ databases">
        <authorList>
            <person name="McCartney M.A."/>
            <person name="Auch B."/>
            <person name="Kono T."/>
            <person name="Mallez S."/>
            <person name="Becker A."/>
            <person name="Gohl D.M."/>
            <person name="Silverstein K.A.T."/>
            <person name="Koren S."/>
            <person name="Bechman K.B."/>
            <person name="Herman A."/>
            <person name="Abrahante J.E."/>
            <person name="Garbe J."/>
        </authorList>
    </citation>
    <scope>NUCLEOTIDE SEQUENCE</scope>
    <source>
        <strain evidence="1">Duluth1</strain>
        <tissue evidence="1">Whole animal</tissue>
    </source>
</reference>
<proteinExistence type="predicted"/>
<sequence length="61" mass="7328">MQLKVTFSPDYPNEAPCLEIPMRSQVLLHSCVPGFLYNCRTRQWIYLNVHEKWNNIFRCPE</sequence>
<evidence type="ECO:0000313" key="2">
    <source>
        <dbReference type="Proteomes" id="UP000828390"/>
    </source>
</evidence>
<dbReference type="Proteomes" id="UP000828390">
    <property type="component" value="Unassembled WGS sequence"/>
</dbReference>
<organism evidence="1 2">
    <name type="scientific">Dreissena polymorpha</name>
    <name type="common">Zebra mussel</name>
    <name type="synonym">Mytilus polymorpha</name>
    <dbReference type="NCBI Taxonomy" id="45954"/>
    <lineage>
        <taxon>Eukaryota</taxon>
        <taxon>Metazoa</taxon>
        <taxon>Spiralia</taxon>
        <taxon>Lophotrochozoa</taxon>
        <taxon>Mollusca</taxon>
        <taxon>Bivalvia</taxon>
        <taxon>Autobranchia</taxon>
        <taxon>Heteroconchia</taxon>
        <taxon>Euheterodonta</taxon>
        <taxon>Imparidentia</taxon>
        <taxon>Neoheterodontei</taxon>
        <taxon>Myida</taxon>
        <taxon>Dreissenoidea</taxon>
        <taxon>Dreissenidae</taxon>
        <taxon>Dreissena</taxon>
    </lineage>
</organism>
<dbReference type="EMBL" id="JAIWYP010000002">
    <property type="protein sequence ID" value="KAH3863913.1"/>
    <property type="molecule type" value="Genomic_DNA"/>
</dbReference>
<evidence type="ECO:0000313" key="1">
    <source>
        <dbReference type="EMBL" id="KAH3863913.1"/>
    </source>
</evidence>
<keyword evidence="2" id="KW-1185">Reference proteome</keyword>
<reference evidence="1" key="1">
    <citation type="journal article" date="2019" name="bioRxiv">
        <title>The Genome of the Zebra Mussel, Dreissena polymorpha: A Resource for Invasive Species Research.</title>
        <authorList>
            <person name="McCartney M.A."/>
            <person name="Auch B."/>
            <person name="Kono T."/>
            <person name="Mallez S."/>
            <person name="Zhang Y."/>
            <person name="Obille A."/>
            <person name="Becker A."/>
            <person name="Abrahante J.E."/>
            <person name="Garbe J."/>
            <person name="Badalamenti J.P."/>
            <person name="Herman A."/>
            <person name="Mangelson H."/>
            <person name="Liachko I."/>
            <person name="Sullivan S."/>
            <person name="Sone E.D."/>
            <person name="Koren S."/>
            <person name="Silverstein K.A.T."/>
            <person name="Beckman K.B."/>
            <person name="Gohl D.M."/>
        </authorList>
    </citation>
    <scope>NUCLEOTIDE SEQUENCE</scope>
    <source>
        <strain evidence="1">Duluth1</strain>
        <tissue evidence="1">Whole animal</tissue>
    </source>
</reference>
<dbReference type="AlphaFoldDB" id="A0A9D4LUB8"/>
<gene>
    <name evidence="1" type="ORF">DPMN_026919</name>
</gene>